<feature type="domain" description="pPIWI-RE module N-terminal" evidence="2">
    <location>
        <begin position="24"/>
        <end position="366"/>
    </location>
</feature>
<feature type="domain" description="Prokaryotic pPIWI-RE MID" evidence="3">
    <location>
        <begin position="468"/>
        <end position="578"/>
    </location>
</feature>
<sequence>MPRYDHLAVTTLRLDPSVAMPRVYHQLRFPGVWKDPLRRLAQAARGGSVASIPIQSLNDAITALVPDCVVTMTRATQGNDDQDWLLTYRKIDTRALFSIVAGWVRAQKAGPNQIAATLTQLDPADLDRQWSQLNVDLAAVQHRDLAFRLLPMEIAATLSQPDVVCGHGDLRFRRCATDTGAELISWPPLAIEEETPYSVKIGITTQTIPTSSELFVYMTFGVRRWVPVRAKLAFDHGHNVYLAPTLPYVTGLANSRHFGRARIRLTRSSAADGNTSYGPQWDDALARVLHQVGCLSRLPDPQQLTDKPMDYLQREGDAAALVYSPGMLGRRKEKVSAGLSPADREPLITWVTETLTPHLHLLEPQLRVPASVYPQLRRATNVNEQATTFPAQICSVIGQRLDIDLFTDTAPSTTYALTALAARLGVNLPTADQLTDTGIMVDCGALTLGLRRSSSPGITADLDRDAPGAGKKLQDAVQARVTHIEATVPRAKVPTIALVEIAGPDSYSGARRGHDPIFAIRQGLLRTDRLTQFITPVVEPTKPPRIREGREPSDPNLERFISAVDDLFRQLGVRPAPLPRPFANTLQQQPALLAFWVIRQNKGRTWGVRRQVPIAVLIDPTGQDVRICAPQIDWQPLHTGLLEIGRRYVNVDLNMGPDEITRFVKETIAAVVGAYPDVLMLTHAQNLRSEWKFVSNSQVKLDLLGFGADNPQPIAKYPGLRHIRVRTAEAGETPECFGFSTSEPGQPLGLWRYVFDRVYGSTGSKPMSASNAIKSVSKIAPYEHKDEMRAPKASAHVWNQQFIELFVAAIQPGDVPDHWAALAHDLRWAAPYSDVTTTLPWPLHLAKQVDEYLLPAKINGMSVVDQLDEP</sequence>
<dbReference type="InterPro" id="IPR024996">
    <property type="entry name" value="RNaseH_pPIWI_RE"/>
</dbReference>
<dbReference type="Pfam" id="PF13032">
    <property type="entry name" value="RNaseH_pPIWI_RE"/>
    <property type="match status" value="1"/>
</dbReference>
<comment type="caution">
    <text evidence="4">The sequence shown here is derived from an EMBL/GenBank/DDBJ whole genome shotgun (WGS) entry which is preliminary data.</text>
</comment>
<name>A0ABN2LWF2_9ACTN</name>
<evidence type="ECO:0000259" key="2">
    <source>
        <dbReference type="Pfam" id="PF13111"/>
    </source>
</evidence>
<evidence type="ECO:0000313" key="5">
    <source>
        <dbReference type="Proteomes" id="UP001500218"/>
    </source>
</evidence>
<feature type="domain" description="pPIWI-RE RNaseH" evidence="1">
    <location>
        <begin position="593"/>
        <end position="855"/>
    </location>
</feature>
<dbReference type="InterPro" id="IPR040496">
    <property type="entry name" value="MID_pPIWI_RE"/>
</dbReference>
<evidence type="ECO:0000259" key="1">
    <source>
        <dbReference type="Pfam" id="PF13032"/>
    </source>
</evidence>
<proteinExistence type="predicted"/>
<gene>
    <name evidence="4" type="ORF">GCM10009682_23940</name>
</gene>
<dbReference type="EMBL" id="BAAALT010000059">
    <property type="protein sequence ID" value="GAA1801323.1"/>
    <property type="molecule type" value="Genomic_DNA"/>
</dbReference>
<dbReference type="Pfam" id="PF13111">
    <property type="entry name" value="pPIWI_RE_X"/>
    <property type="match status" value="1"/>
</dbReference>
<dbReference type="RefSeq" id="WP_344129520.1">
    <property type="nucleotide sequence ID" value="NZ_BAAALT010000059.1"/>
</dbReference>
<keyword evidence="5" id="KW-1185">Reference proteome</keyword>
<dbReference type="Proteomes" id="UP001500218">
    <property type="component" value="Unassembled WGS sequence"/>
</dbReference>
<organism evidence="4 5">
    <name type="scientific">Luedemannella flava</name>
    <dbReference type="NCBI Taxonomy" id="349316"/>
    <lineage>
        <taxon>Bacteria</taxon>
        <taxon>Bacillati</taxon>
        <taxon>Actinomycetota</taxon>
        <taxon>Actinomycetes</taxon>
        <taxon>Micromonosporales</taxon>
        <taxon>Micromonosporaceae</taxon>
        <taxon>Luedemannella</taxon>
    </lineage>
</organism>
<evidence type="ECO:0008006" key="6">
    <source>
        <dbReference type="Google" id="ProtNLM"/>
    </source>
</evidence>
<evidence type="ECO:0000259" key="3">
    <source>
        <dbReference type="Pfam" id="PF18157"/>
    </source>
</evidence>
<accession>A0ABN2LWF2</accession>
<dbReference type="InterPro" id="IPR025085">
    <property type="entry name" value="pPIWI_RE_X"/>
</dbReference>
<dbReference type="Pfam" id="PF18157">
    <property type="entry name" value="MID_pPIWI_RE"/>
    <property type="match status" value="1"/>
</dbReference>
<evidence type="ECO:0000313" key="4">
    <source>
        <dbReference type="EMBL" id="GAA1801323.1"/>
    </source>
</evidence>
<reference evidence="4 5" key="1">
    <citation type="journal article" date="2019" name="Int. J. Syst. Evol. Microbiol.">
        <title>The Global Catalogue of Microorganisms (GCM) 10K type strain sequencing project: providing services to taxonomists for standard genome sequencing and annotation.</title>
        <authorList>
            <consortium name="The Broad Institute Genomics Platform"/>
            <consortium name="The Broad Institute Genome Sequencing Center for Infectious Disease"/>
            <person name="Wu L."/>
            <person name="Ma J."/>
        </authorList>
    </citation>
    <scope>NUCLEOTIDE SEQUENCE [LARGE SCALE GENOMIC DNA]</scope>
    <source>
        <strain evidence="4 5">JCM 13250</strain>
    </source>
</reference>
<protein>
    <recommendedName>
        <fullName evidence="6">DUF3893 domain-containing protein</fullName>
    </recommendedName>
</protein>